<dbReference type="Pfam" id="PF11258">
    <property type="entry name" value="DUF3048"/>
    <property type="match status" value="1"/>
</dbReference>
<evidence type="ECO:0000259" key="3">
    <source>
        <dbReference type="Pfam" id="PF17479"/>
    </source>
</evidence>
<sequence length="356" mass="40970">MFRYYLLKGYIIAIIIIILFSAGCSKHQTQPVMDPESVENPEDNIEDPVKNAEEPVIIDPVICPLGGEIIEKSQIENKRAIAVMIDNHPKARPQSGLADAEVVYELPVEGGITRFLALFLHNQALEIGPVRSARHYYLDLVMEYNAIYAYFGGSPQAWEQIPKLKIEGMNGIHDGATFYRYSGRKEPHDKYTSIERIRNTAKRRGYDGEKEMRKFYFNEEDMIPSDRPAKKVTIIYPPVKYTITYEFDPVQKVYLRYIENNPHLDANNNKQIQAKNIIIQSVNAKVIDSEGRLDIQMVGKGKGYYISNGCFKEISWQKETRRSPTRFLDKDNNELKLNTGNTWVHLVPQDSKIDFE</sequence>
<keyword evidence="4" id="KW-0449">Lipoprotein</keyword>
<name>A0A8A0RRS2_9FIRM</name>
<feature type="transmembrane region" description="Helical" evidence="1">
    <location>
        <begin position="5"/>
        <end position="23"/>
    </location>
</feature>
<dbReference type="SUPFAM" id="SSF159774">
    <property type="entry name" value="YerB-like"/>
    <property type="match status" value="1"/>
</dbReference>
<keyword evidence="1" id="KW-0472">Membrane</keyword>
<accession>A0A8A0RRS2</accession>
<feature type="domain" description="DUF3048" evidence="2">
    <location>
        <begin position="67"/>
        <end position="206"/>
    </location>
</feature>
<evidence type="ECO:0000256" key="1">
    <source>
        <dbReference type="SAM" id="Phobius"/>
    </source>
</evidence>
<evidence type="ECO:0000259" key="2">
    <source>
        <dbReference type="Pfam" id="PF11258"/>
    </source>
</evidence>
<dbReference type="InterPro" id="IPR021416">
    <property type="entry name" value="DUF3048_N"/>
</dbReference>
<evidence type="ECO:0000313" key="5">
    <source>
        <dbReference type="Proteomes" id="UP000662904"/>
    </source>
</evidence>
<reference evidence="4" key="1">
    <citation type="submission" date="2020-07" db="EMBL/GenBank/DDBJ databases">
        <title>Koleobacter methoxysyntrophicus gen. nov., sp. nov., a novel anaerobic bacterium isolated from deep subsurface oil field and proposal of Koleobacterales ord. nov. in the phylum Firmicutes.</title>
        <authorList>
            <person name="Sakamoto S."/>
            <person name="Tamaki H."/>
        </authorList>
    </citation>
    <scope>NUCLEOTIDE SEQUENCE</scope>
    <source>
        <strain evidence="4">NRmbB1</strain>
    </source>
</reference>
<dbReference type="PROSITE" id="PS51257">
    <property type="entry name" value="PROKAR_LIPOPROTEIN"/>
    <property type="match status" value="1"/>
</dbReference>
<dbReference type="InterPro" id="IPR023158">
    <property type="entry name" value="YerB-like_sf"/>
</dbReference>
<evidence type="ECO:0000313" key="4">
    <source>
        <dbReference type="EMBL" id="QSQ10209.1"/>
    </source>
</evidence>
<gene>
    <name evidence="4" type="primary">yerB</name>
    <name evidence="4" type="ORF">H0A61_02609</name>
</gene>
<dbReference type="Gene3D" id="3.50.90.10">
    <property type="entry name" value="YerB-like"/>
    <property type="match status" value="1"/>
</dbReference>
<dbReference type="RefSeq" id="WP_206707520.1">
    <property type="nucleotide sequence ID" value="NZ_CP059066.1"/>
</dbReference>
<feature type="domain" description="DUF3048" evidence="3">
    <location>
        <begin position="234"/>
        <end position="344"/>
    </location>
</feature>
<keyword evidence="5" id="KW-1185">Reference proteome</keyword>
<dbReference type="EMBL" id="CP059066">
    <property type="protein sequence ID" value="QSQ10209.1"/>
    <property type="molecule type" value="Genomic_DNA"/>
</dbReference>
<keyword evidence="1" id="KW-0812">Transmembrane</keyword>
<dbReference type="Proteomes" id="UP000662904">
    <property type="component" value="Chromosome"/>
</dbReference>
<dbReference type="AlphaFoldDB" id="A0A8A0RRS2"/>
<dbReference type="KEGG" id="kme:H0A61_02609"/>
<dbReference type="InterPro" id="IPR035328">
    <property type="entry name" value="DUF3048_C"/>
</dbReference>
<dbReference type="Pfam" id="PF17479">
    <property type="entry name" value="DUF3048_C"/>
    <property type="match status" value="1"/>
</dbReference>
<proteinExistence type="predicted"/>
<organism evidence="4 5">
    <name type="scientific">Koleobacter methoxysyntrophicus</name>
    <dbReference type="NCBI Taxonomy" id="2751313"/>
    <lineage>
        <taxon>Bacteria</taxon>
        <taxon>Bacillati</taxon>
        <taxon>Bacillota</taxon>
        <taxon>Clostridia</taxon>
        <taxon>Koleobacterales</taxon>
        <taxon>Koleobacteraceae</taxon>
        <taxon>Koleobacter</taxon>
    </lineage>
</organism>
<protein>
    <submittedName>
        <fullName evidence="4">Lipoprotein YerB</fullName>
    </submittedName>
</protein>
<keyword evidence="1" id="KW-1133">Transmembrane helix</keyword>